<dbReference type="Proteomes" id="UP000029614">
    <property type="component" value="Unassembled WGS sequence"/>
</dbReference>
<evidence type="ECO:0000256" key="3">
    <source>
        <dbReference type="PROSITE-ProRule" id="PRU00339"/>
    </source>
</evidence>
<feature type="repeat" description="TPR" evidence="3">
    <location>
        <begin position="525"/>
        <end position="558"/>
    </location>
</feature>
<comment type="caution">
    <text evidence="4">The sequence shown here is derived from an EMBL/GenBank/DDBJ whole genome shotgun (WGS) entry which is preliminary data.</text>
</comment>
<dbReference type="EMBL" id="JRNU01000026">
    <property type="protein sequence ID" value="KGF51694.1"/>
    <property type="molecule type" value="Genomic_DNA"/>
</dbReference>
<reference evidence="4 5" key="1">
    <citation type="submission" date="2014-07" db="EMBL/GenBank/DDBJ databases">
        <authorList>
            <person name="McCorrison J."/>
            <person name="Sanka R."/>
            <person name="Torralba M."/>
            <person name="Gillis M."/>
            <person name="Haft D.H."/>
            <person name="Methe B."/>
            <person name="Sutton G."/>
            <person name="Nelson K.E."/>
        </authorList>
    </citation>
    <scope>NUCLEOTIDE SEQUENCE [LARGE SCALE GENOMIC DNA]</scope>
    <source>
        <strain evidence="4 5">DNF00058</strain>
    </source>
</reference>
<protein>
    <submittedName>
        <fullName evidence="4">Uncharacterized protein</fullName>
    </submittedName>
</protein>
<name>A0A096D2F5_9BACT</name>
<feature type="repeat" description="TPR" evidence="3">
    <location>
        <begin position="34"/>
        <end position="67"/>
    </location>
</feature>
<dbReference type="PANTHER" id="PTHR45586:SF1">
    <property type="entry name" value="LIPOPOLYSACCHARIDE ASSEMBLY PROTEIN B"/>
    <property type="match status" value="1"/>
</dbReference>
<dbReference type="SUPFAM" id="SSF48452">
    <property type="entry name" value="TPR-like"/>
    <property type="match status" value="2"/>
</dbReference>
<feature type="repeat" description="TPR" evidence="3">
    <location>
        <begin position="68"/>
        <end position="101"/>
    </location>
</feature>
<dbReference type="Gene3D" id="1.25.40.10">
    <property type="entry name" value="Tetratricopeptide repeat domain"/>
    <property type="match status" value="4"/>
</dbReference>
<evidence type="ECO:0000313" key="4">
    <source>
        <dbReference type="EMBL" id="KGF51694.1"/>
    </source>
</evidence>
<keyword evidence="5" id="KW-1185">Reference proteome</keyword>
<dbReference type="SMART" id="SM00028">
    <property type="entry name" value="TPR"/>
    <property type="match status" value="9"/>
</dbReference>
<sequence>MIKRYFIHRVMFFVFFLCNITCLKAQEKDSLQHYNYFFLEGICQEQKGYQSAAFDMFNRALELNPKAAEVYYKLASYYFQLKDTITTRQYLAKAAKIDPQNDTFQERLAQVCTAQKDYDDAINAYERLYAINKTRIDVLQALLQLYAQKDNKKMMIDVLNRLELVNGTSEQLSLSKMQIYEEMGDKNKEYEELKKLVDNHPLELNYKVMLGNWFFNKGKRKEALAIYKAVLKEDPQQTAAKLSLVDYYNAIKDNNNAEALVEDILLSQKTDTDIKMAVLRQYINIYQTSNTKDSKKILHLFDKALTPPQSSADIYMLKAAFMDIIKMPNDSIDNIYQKVLQIEPDNVPARINLIYNIWNKHLFDKVIELCKAAQLYNPTEMVFYYFQGSALYQKHKNDEALEAFKKGVTQIKPDSKPDIVSDFYAIMGDILYEKGLTTEAFNAYDSCLSWKPDNYLALNNYAFYLSQTGKNLSKAESMSYKTIKAEPKNGIYLDTYAWILFKLKRYEEAKIYIEQAMRNYTKQDKTVLEHAGDIYSMTGNTDKAIEFWKKSLEEGNNNDILKQKLQTRKYIAK</sequence>
<dbReference type="InterPro" id="IPR019734">
    <property type="entry name" value="TPR_rpt"/>
</dbReference>
<organism evidence="4 5">
    <name type="scientific">Prevotella amnii DNF00058</name>
    <dbReference type="NCBI Taxonomy" id="1401066"/>
    <lineage>
        <taxon>Bacteria</taxon>
        <taxon>Pseudomonadati</taxon>
        <taxon>Bacteroidota</taxon>
        <taxon>Bacteroidia</taxon>
        <taxon>Bacteroidales</taxon>
        <taxon>Prevotellaceae</taxon>
        <taxon>Prevotella</taxon>
    </lineage>
</organism>
<dbReference type="InterPro" id="IPR011990">
    <property type="entry name" value="TPR-like_helical_dom_sf"/>
</dbReference>
<dbReference type="PROSITE" id="PS50005">
    <property type="entry name" value="TPR"/>
    <property type="match status" value="4"/>
</dbReference>
<keyword evidence="1" id="KW-0677">Repeat</keyword>
<dbReference type="Pfam" id="PF13429">
    <property type="entry name" value="TPR_15"/>
    <property type="match status" value="1"/>
</dbReference>
<dbReference type="InterPro" id="IPR051012">
    <property type="entry name" value="CellSynth/LPSAsmb/PSIAsmb"/>
</dbReference>
<dbReference type="RefSeq" id="WP_197053059.1">
    <property type="nucleotide sequence ID" value="NZ_JRNU01000026.1"/>
</dbReference>
<dbReference type="PANTHER" id="PTHR45586">
    <property type="entry name" value="TPR REPEAT-CONTAINING PROTEIN PA4667"/>
    <property type="match status" value="1"/>
</dbReference>
<evidence type="ECO:0000256" key="2">
    <source>
        <dbReference type="ARBA" id="ARBA00022803"/>
    </source>
</evidence>
<dbReference type="Pfam" id="PF13181">
    <property type="entry name" value="TPR_8"/>
    <property type="match status" value="2"/>
</dbReference>
<gene>
    <name evidence="4" type="ORF">HMPREF9302_06455</name>
</gene>
<evidence type="ECO:0000313" key="5">
    <source>
        <dbReference type="Proteomes" id="UP000029614"/>
    </source>
</evidence>
<dbReference type="AlphaFoldDB" id="A0A096D2F5"/>
<accession>A0A096D2F5</accession>
<feature type="repeat" description="TPR" evidence="3">
    <location>
        <begin position="204"/>
        <end position="237"/>
    </location>
</feature>
<evidence type="ECO:0000256" key="1">
    <source>
        <dbReference type="ARBA" id="ARBA00022737"/>
    </source>
</evidence>
<proteinExistence type="predicted"/>
<keyword evidence="2 3" id="KW-0802">TPR repeat</keyword>